<sequence length="59" mass="7142">MNKSKYINKLQAVRQHRQTHYLDTMYRYMDKVSQGEEAEIISAEIKVKERWNKNKAVNK</sequence>
<evidence type="ECO:0000313" key="1">
    <source>
        <dbReference type="EMBL" id="KKN07684.1"/>
    </source>
</evidence>
<accession>A0A0F9MPU7</accession>
<comment type="caution">
    <text evidence="1">The sequence shown here is derived from an EMBL/GenBank/DDBJ whole genome shotgun (WGS) entry which is preliminary data.</text>
</comment>
<organism evidence="1">
    <name type="scientific">marine sediment metagenome</name>
    <dbReference type="NCBI Taxonomy" id="412755"/>
    <lineage>
        <taxon>unclassified sequences</taxon>
        <taxon>metagenomes</taxon>
        <taxon>ecological metagenomes</taxon>
    </lineage>
</organism>
<proteinExistence type="predicted"/>
<gene>
    <name evidence="1" type="ORF">LCGC14_1064570</name>
</gene>
<name>A0A0F9MPU7_9ZZZZ</name>
<protein>
    <submittedName>
        <fullName evidence="1">Uncharacterized protein</fullName>
    </submittedName>
</protein>
<dbReference type="AlphaFoldDB" id="A0A0F9MPU7"/>
<dbReference type="EMBL" id="LAZR01004541">
    <property type="protein sequence ID" value="KKN07684.1"/>
    <property type="molecule type" value="Genomic_DNA"/>
</dbReference>
<reference evidence="1" key="1">
    <citation type="journal article" date="2015" name="Nature">
        <title>Complex archaea that bridge the gap between prokaryotes and eukaryotes.</title>
        <authorList>
            <person name="Spang A."/>
            <person name="Saw J.H."/>
            <person name="Jorgensen S.L."/>
            <person name="Zaremba-Niedzwiedzka K."/>
            <person name="Martijn J."/>
            <person name="Lind A.E."/>
            <person name="van Eijk R."/>
            <person name="Schleper C."/>
            <person name="Guy L."/>
            <person name="Ettema T.J."/>
        </authorList>
    </citation>
    <scope>NUCLEOTIDE SEQUENCE</scope>
</reference>